<evidence type="ECO:0000313" key="2">
    <source>
        <dbReference type="EMBL" id="MBB3983849.1"/>
    </source>
</evidence>
<keyword evidence="1" id="KW-0812">Transmembrane</keyword>
<evidence type="ECO:0008006" key="4">
    <source>
        <dbReference type="Google" id="ProtNLM"/>
    </source>
</evidence>
<gene>
    <name evidence="2" type="ORF">GGQ68_000160</name>
</gene>
<feature type="transmembrane region" description="Helical" evidence="1">
    <location>
        <begin position="171"/>
        <end position="189"/>
    </location>
</feature>
<reference evidence="2 3" key="1">
    <citation type="submission" date="2020-08" db="EMBL/GenBank/DDBJ databases">
        <title>Genomic Encyclopedia of Type Strains, Phase IV (KMG-IV): sequencing the most valuable type-strain genomes for metagenomic binning, comparative biology and taxonomic classification.</title>
        <authorList>
            <person name="Goeker M."/>
        </authorList>
    </citation>
    <scope>NUCLEOTIDE SEQUENCE [LARGE SCALE GENOMIC DNA]</scope>
    <source>
        <strain evidence="2 3">DSM 102235</strain>
    </source>
</reference>
<evidence type="ECO:0000256" key="1">
    <source>
        <dbReference type="SAM" id="Phobius"/>
    </source>
</evidence>
<name>A0A7W6DRI8_9RHOB</name>
<proteinExistence type="predicted"/>
<comment type="caution">
    <text evidence="2">The sequence shown here is derived from an EMBL/GenBank/DDBJ whole genome shotgun (WGS) entry which is preliminary data.</text>
</comment>
<dbReference type="Proteomes" id="UP000541426">
    <property type="component" value="Unassembled WGS sequence"/>
</dbReference>
<evidence type="ECO:0000313" key="3">
    <source>
        <dbReference type="Proteomes" id="UP000541426"/>
    </source>
</evidence>
<accession>A0A7W6DRI8</accession>
<dbReference type="RefSeq" id="WP_183962492.1">
    <property type="nucleotide sequence ID" value="NZ_BAABBZ010000012.1"/>
</dbReference>
<feature type="transmembrane region" description="Helical" evidence="1">
    <location>
        <begin position="76"/>
        <end position="102"/>
    </location>
</feature>
<keyword evidence="1" id="KW-0472">Membrane</keyword>
<feature type="transmembrane region" description="Helical" evidence="1">
    <location>
        <begin position="12"/>
        <end position="30"/>
    </location>
</feature>
<feature type="transmembrane region" description="Helical" evidence="1">
    <location>
        <begin position="209"/>
        <end position="229"/>
    </location>
</feature>
<dbReference type="EMBL" id="JACIEJ010000001">
    <property type="protein sequence ID" value="MBB3983849.1"/>
    <property type="molecule type" value="Genomic_DNA"/>
</dbReference>
<sequence>MYGLTFDALRRSWPVMAVIVALLVVGDRFIDGIAPQIALLVVYGVAAFSTYRCVLLHDRVTWGGVQSSTGGGVTDLPLFAFLWRFVLISAAGLALAFFPIFWLTYFGRFYLSSNPEVNVIGMTLLGTAIGLPFSLLLLIFVGTLLPAAAIGGDTRIGSALRRGRVRFWKTIGRFFAGPGVVFLLVTLVMGKSAMNPTITMAGDITLHLIGAALGVFCTMMVAAILSMAYREAEATAPS</sequence>
<organism evidence="2 3">
    <name type="scientific">Sagittula marina</name>
    <dbReference type="NCBI Taxonomy" id="943940"/>
    <lineage>
        <taxon>Bacteria</taxon>
        <taxon>Pseudomonadati</taxon>
        <taxon>Pseudomonadota</taxon>
        <taxon>Alphaproteobacteria</taxon>
        <taxon>Rhodobacterales</taxon>
        <taxon>Roseobacteraceae</taxon>
        <taxon>Sagittula</taxon>
    </lineage>
</organism>
<feature type="transmembrane region" description="Helical" evidence="1">
    <location>
        <begin position="36"/>
        <end position="55"/>
    </location>
</feature>
<keyword evidence="1" id="KW-1133">Transmembrane helix</keyword>
<protein>
    <recommendedName>
        <fullName evidence="4">DUF4013 domain-containing protein</fullName>
    </recommendedName>
</protein>
<dbReference type="AlphaFoldDB" id="A0A7W6DRI8"/>
<keyword evidence="3" id="KW-1185">Reference proteome</keyword>
<feature type="transmembrane region" description="Helical" evidence="1">
    <location>
        <begin position="122"/>
        <end position="150"/>
    </location>
</feature>